<evidence type="ECO:0000313" key="6">
    <source>
        <dbReference type="EMBL" id="TRY72517.1"/>
    </source>
</evidence>
<evidence type="ECO:0000259" key="5">
    <source>
        <dbReference type="PROSITE" id="PS50081"/>
    </source>
</evidence>
<dbReference type="Gene3D" id="3.30.60.20">
    <property type="match status" value="1"/>
</dbReference>
<feature type="compositionally biased region" description="Low complexity" evidence="3">
    <location>
        <begin position="892"/>
        <end position="902"/>
    </location>
</feature>
<evidence type="ECO:0000256" key="4">
    <source>
        <dbReference type="SAM" id="Phobius"/>
    </source>
</evidence>
<evidence type="ECO:0000256" key="3">
    <source>
        <dbReference type="SAM" id="MobiDB-lite"/>
    </source>
</evidence>
<name>A0A553P4A1_TIGCA</name>
<protein>
    <recommendedName>
        <fullName evidence="5">Phorbol-ester/DAG-type domain-containing protein</fullName>
    </recommendedName>
</protein>
<gene>
    <name evidence="6" type="ORF">TCAL_05389</name>
</gene>
<dbReference type="AlphaFoldDB" id="A0A553P4A1"/>
<feature type="compositionally biased region" description="Basic residues" evidence="3">
    <location>
        <begin position="744"/>
        <end position="764"/>
    </location>
</feature>
<feature type="compositionally biased region" description="Pro residues" evidence="3">
    <location>
        <begin position="613"/>
        <end position="625"/>
    </location>
</feature>
<evidence type="ECO:0000313" key="7">
    <source>
        <dbReference type="Proteomes" id="UP000318571"/>
    </source>
</evidence>
<dbReference type="SMART" id="SM00109">
    <property type="entry name" value="C1"/>
    <property type="match status" value="1"/>
</dbReference>
<feature type="domain" description="Phorbol-ester/DAG-type" evidence="5">
    <location>
        <begin position="953"/>
        <end position="1005"/>
    </location>
</feature>
<dbReference type="InterPro" id="IPR039934">
    <property type="entry name" value="C2CD2/C2CD2L"/>
</dbReference>
<evidence type="ECO:0000256" key="2">
    <source>
        <dbReference type="ARBA" id="ARBA00022833"/>
    </source>
</evidence>
<keyword evidence="4" id="KW-0812">Transmembrane</keyword>
<dbReference type="PROSITE" id="PS50081">
    <property type="entry name" value="ZF_DAG_PE_2"/>
    <property type="match status" value="1"/>
</dbReference>
<dbReference type="GO" id="GO:0046872">
    <property type="term" value="F:metal ion binding"/>
    <property type="evidence" value="ECO:0007669"/>
    <property type="project" value="UniProtKB-KW"/>
</dbReference>
<dbReference type="STRING" id="6832.A0A553P4A1"/>
<dbReference type="InterPro" id="IPR046349">
    <property type="entry name" value="C1-like_sf"/>
</dbReference>
<feature type="region of interest" description="Disordered" evidence="3">
    <location>
        <begin position="714"/>
        <end position="845"/>
    </location>
</feature>
<feature type="transmembrane region" description="Helical" evidence="4">
    <location>
        <begin position="23"/>
        <end position="43"/>
    </location>
</feature>
<dbReference type="EMBL" id="VCGU01000008">
    <property type="protein sequence ID" value="TRY72517.1"/>
    <property type="molecule type" value="Genomic_DNA"/>
</dbReference>
<comment type="caution">
    <text evidence="6">The sequence shown here is derived from an EMBL/GenBank/DDBJ whole genome shotgun (WGS) entry which is preliminary data.</text>
</comment>
<dbReference type="PANTHER" id="PTHR21119">
    <property type="entry name" value="C2 DOMAIN-CONTAINING PROTEIN"/>
    <property type="match status" value="1"/>
</dbReference>
<dbReference type="SUPFAM" id="SSF57889">
    <property type="entry name" value="Cysteine-rich domain"/>
    <property type="match status" value="1"/>
</dbReference>
<keyword evidence="1" id="KW-0479">Metal-binding</keyword>
<keyword evidence="4" id="KW-0472">Membrane</keyword>
<feature type="region of interest" description="Disordered" evidence="3">
    <location>
        <begin position="605"/>
        <end position="648"/>
    </location>
</feature>
<feature type="compositionally biased region" description="Low complexity" evidence="3">
    <location>
        <begin position="814"/>
        <end position="823"/>
    </location>
</feature>
<dbReference type="PANTHER" id="PTHR21119:SF5">
    <property type="entry name" value="C2 DOMAIN-CONTAINING PROTEIN"/>
    <property type="match status" value="1"/>
</dbReference>
<keyword evidence="7" id="KW-1185">Reference proteome</keyword>
<keyword evidence="4" id="KW-1133">Transmembrane helix</keyword>
<feature type="compositionally biased region" description="Basic residues" evidence="3">
    <location>
        <begin position="785"/>
        <end position="795"/>
    </location>
</feature>
<dbReference type="InterPro" id="IPR002219">
    <property type="entry name" value="PKC_DAG/PE"/>
</dbReference>
<evidence type="ECO:0000256" key="1">
    <source>
        <dbReference type="ARBA" id="ARBA00022723"/>
    </source>
</evidence>
<accession>A0A553P4A1</accession>
<reference evidence="6 7" key="1">
    <citation type="journal article" date="2018" name="Nat. Ecol. Evol.">
        <title>Genomic signatures of mitonuclear coevolution across populations of Tigriopus californicus.</title>
        <authorList>
            <person name="Barreto F.S."/>
            <person name="Watson E.T."/>
            <person name="Lima T.G."/>
            <person name="Willett C.S."/>
            <person name="Edmands S."/>
            <person name="Li W."/>
            <person name="Burton R.S."/>
        </authorList>
    </citation>
    <scope>NUCLEOTIDE SEQUENCE [LARGE SCALE GENOMIC DNA]</scope>
    <source>
        <strain evidence="6 7">San Diego</strain>
    </source>
</reference>
<feature type="compositionally biased region" description="Polar residues" evidence="3">
    <location>
        <begin position="796"/>
        <end position="813"/>
    </location>
</feature>
<sequence length="1015" mass="112666">MSELIHTHVQYFPGTRTNDLTEIYSLFSCLKTFLFANIFSSYATQISMDYNRFQTKVILTTFVATVFCFNAYQAHIFRTQSNLEAPPNRERVPVETKTRGHGPFETPRGKIKIGPFSGLTDEQVLQDDGSSNHRRDLRQTPIVMFDIFNFYKPISTLMSVASQALERLWDTVEHLLLSLITHSDPKLDQPHDPNNTQVSSYFLSWAIIASIVMLFAFCAKRYFLNPIFQRWDREQELKLSRFLGGSGQHSKVGPAPGTCLNNNSSLSTPTGGNSKRFTKCTTVSSNSFSSARWTNQCLENIFYVPAVRQRFLNAWLSALNQHCTSVGPQCSFLLEFTEISVGEEPRLPDVVVRRRNPREMCVISDIEMASLLFGLRVYSTSQPEVISCSYVLAFERLTSTVKAVVRGAGPSPNGPEGSRKGLCEFAWSRTPEVKLVPSASINDFHLLAASFPEDRDISERIERTALEALICTDFQLDTYLLGMQDYLEQAKPHVSPLLEQIRLSPTADLSSATRLKVSLIRASLVDPLNSKHVTIQLWRDLDDSVLATYTFPICDLMCPVRQSHDINLSKTDKEANGHGNGEQSLGMEHDGTSLKVKFHFICGPSNRKANPSGPHPPPPPVPPPTSSSSSSTPPLPTSTPDPLVSNSMDTVAKIDNPDASEENFSRFQVAQIALSDLEKLRQNRGFTAATTVLRIRSVQKHALSADCTSKFSEMSSEDTSEKSLDTSTNGIEELGFSHPIVPREKKRRRRFISKIRRKFRKHPKSANSSQDSTAPEVLNPLSPIQRRRYRGRQTKKSSSPGSKSAVIHSTSDMVSKSDTNSTKSSKHKSKVSLNEETEEDYASDSSIEAEATLNAWMGPLSLSWQSLSRVKGSTLNIPSAVIEPDASSLSEVSAGSASSQQLGGSGSGQNGESILVLETKEPPGIIRHYIIPPTVAKRVRLKKRGTKLRIANKHIFATQKIKSGLLCDVCSQKIGNRMAKKKAFVCRDCSLTTHKTCHTKIESDCSKSSLPEMEL</sequence>
<dbReference type="Proteomes" id="UP000318571">
    <property type="component" value="Chromosome 7"/>
</dbReference>
<keyword evidence="2" id="KW-0862">Zinc</keyword>
<proteinExistence type="predicted"/>
<feature type="transmembrane region" description="Helical" evidence="4">
    <location>
        <begin position="202"/>
        <end position="223"/>
    </location>
</feature>
<organism evidence="6 7">
    <name type="scientific">Tigriopus californicus</name>
    <name type="common">Marine copepod</name>
    <dbReference type="NCBI Taxonomy" id="6832"/>
    <lineage>
        <taxon>Eukaryota</taxon>
        <taxon>Metazoa</taxon>
        <taxon>Ecdysozoa</taxon>
        <taxon>Arthropoda</taxon>
        <taxon>Crustacea</taxon>
        <taxon>Multicrustacea</taxon>
        <taxon>Hexanauplia</taxon>
        <taxon>Copepoda</taxon>
        <taxon>Harpacticoida</taxon>
        <taxon>Harpacticidae</taxon>
        <taxon>Tigriopus</taxon>
    </lineage>
</organism>
<feature type="region of interest" description="Disordered" evidence="3">
    <location>
        <begin position="892"/>
        <end position="911"/>
    </location>
</feature>